<gene>
    <name evidence="1" type="ORF">A2870_04330</name>
</gene>
<organism evidence="1 2">
    <name type="scientific">Candidatus Curtissbacteria bacterium RIFCSPHIGHO2_01_FULL_41_11</name>
    <dbReference type="NCBI Taxonomy" id="1797711"/>
    <lineage>
        <taxon>Bacteria</taxon>
        <taxon>Candidatus Curtissiibacteriota</taxon>
    </lineage>
</organism>
<dbReference type="InterPro" id="IPR019004">
    <property type="entry name" value="YqeY/Aim41"/>
</dbReference>
<proteinExistence type="predicted"/>
<dbReference type="GO" id="GO:0016884">
    <property type="term" value="F:carbon-nitrogen ligase activity, with glutamine as amido-N-donor"/>
    <property type="evidence" value="ECO:0007669"/>
    <property type="project" value="InterPro"/>
</dbReference>
<dbReference type="EMBL" id="MFAZ01000025">
    <property type="protein sequence ID" value="OGD86969.1"/>
    <property type="molecule type" value="Genomic_DNA"/>
</dbReference>
<dbReference type="InterPro" id="IPR003789">
    <property type="entry name" value="Asn/Gln_tRNA_amidoTrase-B-like"/>
</dbReference>
<evidence type="ECO:0008006" key="3">
    <source>
        <dbReference type="Google" id="ProtNLM"/>
    </source>
</evidence>
<dbReference type="InterPro" id="IPR023168">
    <property type="entry name" value="GatB_Yqey_C_2"/>
</dbReference>
<dbReference type="Gene3D" id="1.10.10.410">
    <property type="match status" value="1"/>
</dbReference>
<dbReference type="PANTHER" id="PTHR28055:SF1">
    <property type="entry name" value="ALTERED INHERITANCE OF MITOCHONDRIA PROTEIN 41, MITOCHONDRIAL"/>
    <property type="match status" value="1"/>
</dbReference>
<dbReference type="Pfam" id="PF09424">
    <property type="entry name" value="YqeY"/>
    <property type="match status" value="1"/>
</dbReference>
<evidence type="ECO:0000313" key="2">
    <source>
        <dbReference type="Proteomes" id="UP000179102"/>
    </source>
</evidence>
<accession>A0A1F5G552</accession>
<comment type="caution">
    <text evidence="1">The sequence shown here is derived from an EMBL/GenBank/DDBJ whole genome shotgun (WGS) entry which is preliminary data.</text>
</comment>
<dbReference type="STRING" id="1797711.A2870_04330"/>
<reference evidence="1 2" key="1">
    <citation type="journal article" date="2016" name="Nat. Commun.">
        <title>Thousands of microbial genomes shed light on interconnected biogeochemical processes in an aquifer system.</title>
        <authorList>
            <person name="Anantharaman K."/>
            <person name="Brown C.T."/>
            <person name="Hug L.A."/>
            <person name="Sharon I."/>
            <person name="Castelle C.J."/>
            <person name="Probst A.J."/>
            <person name="Thomas B.C."/>
            <person name="Singh A."/>
            <person name="Wilkins M.J."/>
            <person name="Karaoz U."/>
            <person name="Brodie E.L."/>
            <person name="Williams K.H."/>
            <person name="Hubbard S.S."/>
            <person name="Banfield J.F."/>
        </authorList>
    </citation>
    <scope>NUCLEOTIDE SEQUENCE [LARGE SCALE GENOMIC DNA]</scope>
</reference>
<dbReference type="SUPFAM" id="SSF89095">
    <property type="entry name" value="GatB/YqeY motif"/>
    <property type="match status" value="1"/>
</dbReference>
<dbReference type="Proteomes" id="UP000179102">
    <property type="component" value="Unassembled WGS sequence"/>
</dbReference>
<dbReference type="PANTHER" id="PTHR28055">
    <property type="entry name" value="ALTERED INHERITANCE OF MITOCHONDRIA PROTEIN 41, MITOCHONDRIAL"/>
    <property type="match status" value="1"/>
</dbReference>
<sequence length="150" mass="15918">MALLDQINQDLNTALKSGDQVTVSTVRMVIANLNNARIAKGGELTDDEIIGEISKDAKRHKESIEAYKSAGRDDLVSKEQAELGVLTKYLPEQFSDEELEKMVTEAIGAIGAKTVDDMGRVVGAVMSSAGAKADGAKVASIVRQKLGNNG</sequence>
<dbReference type="AlphaFoldDB" id="A0A1F5G552"/>
<dbReference type="InterPro" id="IPR042184">
    <property type="entry name" value="YqeY/Aim41_N"/>
</dbReference>
<dbReference type="Gene3D" id="1.10.1510.10">
    <property type="entry name" value="Uncharacterised protein YqeY/AIM41 PF09424, N-terminal domain"/>
    <property type="match status" value="1"/>
</dbReference>
<protein>
    <recommendedName>
        <fullName evidence="3">Glutamyl-tRNA amidotransferase</fullName>
    </recommendedName>
</protein>
<evidence type="ECO:0000313" key="1">
    <source>
        <dbReference type="EMBL" id="OGD86969.1"/>
    </source>
</evidence>
<name>A0A1F5G552_9BACT</name>